<sequence>HPPSVCTSPPPSPLKPLLPPFSFTITRWLCNIQHCWVRIGGGSSSIEGNKRQSLGLTRQHP</sequence>
<gene>
    <name evidence="2" type="ORF">Tsubulata_043935</name>
</gene>
<dbReference type="AlphaFoldDB" id="A0A9Q0GA73"/>
<reference evidence="2" key="2">
    <citation type="journal article" date="2023" name="Plants (Basel)">
        <title>Annotation of the Turnera subulata (Passifloraceae) Draft Genome Reveals the S-Locus Evolved after the Divergence of Turneroideae from Passifloroideae in a Stepwise Manner.</title>
        <authorList>
            <person name="Henning P.M."/>
            <person name="Roalson E.H."/>
            <person name="Mir W."/>
            <person name="McCubbin A.G."/>
            <person name="Shore J.S."/>
        </authorList>
    </citation>
    <scope>NUCLEOTIDE SEQUENCE</scope>
    <source>
        <strain evidence="2">F60SS</strain>
    </source>
</reference>
<proteinExistence type="predicted"/>
<evidence type="ECO:0000313" key="3">
    <source>
        <dbReference type="Proteomes" id="UP001141552"/>
    </source>
</evidence>
<evidence type="ECO:0000256" key="1">
    <source>
        <dbReference type="SAM" id="MobiDB-lite"/>
    </source>
</evidence>
<evidence type="ECO:0000313" key="2">
    <source>
        <dbReference type="EMBL" id="KAJ4844989.1"/>
    </source>
</evidence>
<dbReference type="EMBL" id="JAKUCV010001816">
    <property type="protein sequence ID" value="KAJ4844989.1"/>
    <property type="molecule type" value="Genomic_DNA"/>
</dbReference>
<feature type="region of interest" description="Disordered" evidence="1">
    <location>
        <begin position="40"/>
        <end position="61"/>
    </location>
</feature>
<name>A0A9Q0GA73_9ROSI</name>
<organism evidence="2 3">
    <name type="scientific">Turnera subulata</name>
    <dbReference type="NCBI Taxonomy" id="218843"/>
    <lineage>
        <taxon>Eukaryota</taxon>
        <taxon>Viridiplantae</taxon>
        <taxon>Streptophyta</taxon>
        <taxon>Embryophyta</taxon>
        <taxon>Tracheophyta</taxon>
        <taxon>Spermatophyta</taxon>
        <taxon>Magnoliopsida</taxon>
        <taxon>eudicotyledons</taxon>
        <taxon>Gunneridae</taxon>
        <taxon>Pentapetalae</taxon>
        <taxon>rosids</taxon>
        <taxon>fabids</taxon>
        <taxon>Malpighiales</taxon>
        <taxon>Passifloraceae</taxon>
        <taxon>Turnera</taxon>
    </lineage>
</organism>
<keyword evidence="3" id="KW-1185">Reference proteome</keyword>
<dbReference type="Proteomes" id="UP001141552">
    <property type="component" value="Unassembled WGS sequence"/>
</dbReference>
<reference evidence="2" key="1">
    <citation type="submission" date="2022-02" db="EMBL/GenBank/DDBJ databases">
        <authorList>
            <person name="Henning P.M."/>
            <person name="McCubbin A.G."/>
            <person name="Shore J.S."/>
        </authorList>
    </citation>
    <scope>NUCLEOTIDE SEQUENCE</scope>
    <source>
        <strain evidence="2">F60SS</strain>
        <tissue evidence="2">Leaves</tissue>
    </source>
</reference>
<feature type="compositionally biased region" description="Polar residues" evidence="1">
    <location>
        <begin position="44"/>
        <end position="61"/>
    </location>
</feature>
<protein>
    <submittedName>
        <fullName evidence="2">Uncharacterized protein</fullName>
    </submittedName>
</protein>
<feature type="non-terminal residue" evidence="2">
    <location>
        <position position="1"/>
    </location>
</feature>
<accession>A0A9Q0GA73</accession>
<comment type="caution">
    <text evidence="2">The sequence shown here is derived from an EMBL/GenBank/DDBJ whole genome shotgun (WGS) entry which is preliminary data.</text>
</comment>